<dbReference type="FunFam" id="3.60.70.12:FF:000001">
    <property type="entry name" value="Arginine biosynthesis bifunctional protein ArgJ, chloroplastic"/>
    <property type="match status" value="1"/>
</dbReference>
<comment type="catalytic activity">
    <reaction evidence="8 9">
        <text>N(2)-acetyl-L-ornithine + L-glutamate = N-acetyl-L-glutamate + L-ornithine</text>
        <dbReference type="Rhea" id="RHEA:15349"/>
        <dbReference type="ChEBI" id="CHEBI:29985"/>
        <dbReference type="ChEBI" id="CHEBI:44337"/>
        <dbReference type="ChEBI" id="CHEBI:46911"/>
        <dbReference type="ChEBI" id="CHEBI:57805"/>
        <dbReference type="EC" id="2.3.1.35"/>
    </reaction>
</comment>
<dbReference type="GO" id="GO:0005737">
    <property type="term" value="C:cytoplasm"/>
    <property type="evidence" value="ECO:0007669"/>
    <property type="project" value="UniProtKB-SubCell"/>
</dbReference>
<evidence type="ECO:0000313" key="11">
    <source>
        <dbReference type="Proteomes" id="UP000680020"/>
    </source>
</evidence>
<feature type="chain" id="PRO_5044032225" description="Arginine biosynthesis bifunctional protein ArgJ alpha chain" evidence="9">
    <location>
        <begin position="1"/>
        <end position="186"/>
    </location>
</feature>
<feature type="chain" id="PRO_5044032226" description="Arginine biosynthesis bifunctional protein ArgJ beta chain" evidence="9">
    <location>
        <begin position="187"/>
        <end position="405"/>
    </location>
</feature>
<feature type="binding site" evidence="9">
    <location>
        <position position="274"/>
    </location>
    <ligand>
        <name>substrate</name>
    </ligand>
</feature>
<dbReference type="PANTHER" id="PTHR23100">
    <property type="entry name" value="ARGININE BIOSYNTHESIS BIFUNCTIONAL PROTEIN ARGJ"/>
    <property type="match status" value="1"/>
</dbReference>
<feature type="binding site" evidence="9">
    <location>
        <position position="187"/>
    </location>
    <ligand>
        <name>substrate</name>
    </ligand>
</feature>
<organism evidence="10 11">
    <name type="scientific">Wohlfahrtiimonas chitiniclastica</name>
    <dbReference type="NCBI Taxonomy" id="400946"/>
    <lineage>
        <taxon>Bacteria</taxon>
        <taxon>Pseudomonadati</taxon>
        <taxon>Pseudomonadota</taxon>
        <taxon>Gammaproteobacteria</taxon>
        <taxon>Cardiobacteriales</taxon>
        <taxon>Ignatzschineriaceae</taxon>
        <taxon>Wohlfahrtiimonas</taxon>
    </lineage>
</organism>
<comment type="caution">
    <text evidence="10">The sequence shown here is derived from an EMBL/GenBank/DDBJ whole genome shotgun (WGS) entry which is preliminary data.</text>
</comment>
<dbReference type="FunFam" id="3.10.20.340:FF:000001">
    <property type="entry name" value="Arginine biosynthesis bifunctional protein ArgJ, chloroplastic"/>
    <property type="match status" value="1"/>
</dbReference>
<dbReference type="EC" id="2.3.1.35" evidence="9"/>
<feature type="site" description="Involved in the stabilization of negative charge on the oxyanion by the formation of the oxyanion hole" evidence="9">
    <location>
        <position position="114"/>
    </location>
</feature>
<evidence type="ECO:0000256" key="3">
    <source>
        <dbReference type="ARBA" id="ARBA00022571"/>
    </source>
</evidence>
<protein>
    <recommendedName>
        <fullName evidence="9">Arginine biosynthesis bifunctional protein ArgJ</fullName>
    </recommendedName>
    <domain>
        <recommendedName>
            <fullName evidence="9">Glutamate N-acetyltransferase</fullName>
            <ecNumber evidence="9">2.3.1.35</ecNumber>
        </recommendedName>
        <alternativeName>
            <fullName evidence="9">Ornithine acetyltransferase</fullName>
            <shortName evidence="9">OATase</shortName>
        </alternativeName>
        <alternativeName>
            <fullName evidence="9">Ornithine transacetylase</fullName>
        </alternativeName>
    </domain>
    <domain>
        <recommendedName>
            <fullName evidence="9">Amino-acid acetyltransferase</fullName>
            <ecNumber evidence="9">2.3.1.1</ecNumber>
        </recommendedName>
        <alternativeName>
            <fullName evidence="9">N-acetylglutamate synthase</fullName>
            <shortName evidence="9">AGSase</shortName>
        </alternativeName>
    </domain>
    <component>
        <recommendedName>
            <fullName evidence="9">Arginine biosynthesis bifunctional protein ArgJ alpha chain</fullName>
        </recommendedName>
    </component>
    <component>
        <recommendedName>
            <fullName evidence="9">Arginine biosynthesis bifunctional protein ArgJ beta chain</fullName>
        </recommendedName>
    </component>
</protein>
<comment type="function">
    <text evidence="9">Catalyzes two activities which are involved in the cyclic version of arginine biosynthesis: the synthesis of N-acetylglutamate from glutamate and acetyl-CoA as the acetyl donor, and of ornithine by transacetylation between N(2)-acetylornithine and glutamate.</text>
</comment>
<evidence type="ECO:0000256" key="4">
    <source>
        <dbReference type="ARBA" id="ARBA00022605"/>
    </source>
</evidence>
<dbReference type="HAMAP" id="MF_01106">
    <property type="entry name" value="ArgJ"/>
    <property type="match status" value="1"/>
</dbReference>
<dbReference type="GO" id="GO:0004358">
    <property type="term" value="F:L-glutamate N-acetyltransferase activity, acting on acetyl-L-ornithine as donor"/>
    <property type="evidence" value="ECO:0007669"/>
    <property type="project" value="UniProtKB-UniRule"/>
</dbReference>
<dbReference type="NCBIfam" id="NF003802">
    <property type="entry name" value="PRK05388.1"/>
    <property type="match status" value="1"/>
</dbReference>
<feature type="binding site" evidence="9">
    <location>
        <position position="150"/>
    </location>
    <ligand>
        <name>substrate</name>
    </ligand>
</feature>
<dbReference type="NCBIfam" id="TIGR00120">
    <property type="entry name" value="ArgJ"/>
    <property type="match status" value="1"/>
</dbReference>
<evidence type="ECO:0000256" key="2">
    <source>
        <dbReference type="ARBA" id="ARBA00011475"/>
    </source>
</evidence>
<dbReference type="InterPro" id="IPR016117">
    <property type="entry name" value="ArgJ-like_dom_sf"/>
</dbReference>
<keyword evidence="5 9" id="KW-0808">Transferase</keyword>
<keyword evidence="6 9" id="KW-0068">Autocatalytic cleavage</keyword>
<comment type="subcellular location">
    <subcellularLocation>
        <location evidence="9">Cytoplasm</location>
    </subcellularLocation>
</comment>
<comment type="similarity">
    <text evidence="1 9">Belongs to the ArgJ family.</text>
</comment>
<evidence type="ECO:0000256" key="1">
    <source>
        <dbReference type="ARBA" id="ARBA00006774"/>
    </source>
</evidence>
<accession>A0AB35BWB0</accession>
<evidence type="ECO:0000256" key="7">
    <source>
        <dbReference type="ARBA" id="ARBA00023315"/>
    </source>
</evidence>
<feature type="binding site" evidence="9">
    <location>
        <position position="405"/>
    </location>
    <ligand>
        <name>substrate</name>
    </ligand>
</feature>
<gene>
    <name evidence="9 10" type="primary">argJ</name>
    <name evidence="10" type="ORF">J7561_03560</name>
</gene>
<keyword evidence="4 9" id="KW-0028">Amino-acid biosynthesis</keyword>
<dbReference type="AlphaFoldDB" id="A0AB35BWB0"/>
<evidence type="ECO:0000256" key="9">
    <source>
        <dbReference type="HAMAP-Rule" id="MF_01106"/>
    </source>
</evidence>
<evidence type="ECO:0000256" key="5">
    <source>
        <dbReference type="ARBA" id="ARBA00022679"/>
    </source>
</evidence>
<dbReference type="PANTHER" id="PTHR23100:SF0">
    <property type="entry name" value="ARGININE BIOSYNTHESIS BIFUNCTIONAL PROTEIN ARGJ, MITOCHONDRIAL"/>
    <property type="match status" value="1"/>
</dbReference>
<dbReference type="Proteomes" id="UP000680020">
    <property type="component" value="Unassembled WGS sequence"/>
</dbReference>
<dbReference type="GO" id="GO:0006592">
    <property type="term" value="P:ornithine biosynthetic process"/>
    <property type="evidence" value="ECO:0007669"/>
    <property type="project" value="TreeGrafter"/>
</dbReference>
<reference evidence="10" key="1">
    <citation type="submission" date="2021-03" db="EMBL/GenBank/DDBJ databases">
        <title>Identification and antibiotic profiling of Wohlfahrtiimonas chitiniclastica, an underestimated human pathogen.</title>
        <authorList>
            <person name="Kopf A."/>
            <person name="Bunk B."/>
            <person name="Coldewey S."/>
            <person name="Gunzer F."/>
            <person name="Riedel T."/>
            <person name="Schroettner P."/>
        </authorList>
    </citation>
    <scope>NUCLEOTIDE SEQUENCE</scope>
    <source>
        <strain evidence="10">DSM 100917</strain>
    </source>
</reference>
<dbReference type="Pfam" id="PF01960">
    <property type="entry name" value="ArgJ"/>
    <property type="match status" value="1"/>
</dbReference>
<name>A0AB35BWB0_9GAMM</name>
<evidence type="ECO:0000256" key="6">
    <source>
        <dbReference type="ARBA" id="ARBA00022813"/>
    </source>
</evidence>
<dbReference type="CDD" id="cd02152">
    <property type="entry name" value="OAT"/>
    <property type="match status" value="1"/>
</dbReference>
<feature type="site" description="Cleavage; by autolysis" evidence="9">
    <location>
        <begin position="186"/>
        <end position="187"/>
    </location>
</feature>
<dbReference type="EMBL" id="JAGIBU010000002">
    <property type="protein sequence ID" value="MBS7824278.1"/>
    <property type="molecule type" value="Genomic_DNA"/>
</dbReference>
<dbReference type="Gene3D" id="3.10.20.340">
    <property type="entry name" value="ArgJ beta chain, C-terminal domain"/>
    <property type="match status" value="1"/>
</dbReference>
<dbReference type="SUPFAM" id="SSF56266">
    <property type="entry name" value="DmpA/ArgJ-like"/>
    <property type="match status" value="1"/>
</dbReference>
<dbReference type="InterPro" id="IPR042195">
    <property type="entry name" value="ArgJ_beta_C"/>
</dbReference>
<feature type="site" description="Involved in the stabilization of negative charge on the oxyanion by the formation of the oxyanion hole" evidence="9">
    <location>
        <position position="115"/>
    </location>
</feature>
<comment type="pathway">
    <text evidence="9">Amino-acid biosynthesis; L-arginine biosynthesis; L-ornithine and N-acetyl-L-glutamate from L-glutamate and N(2)-acetyl-L-ornithine (cyclic): step 1/1.</text>
</comment>
<dbReference type="GO" id="GO:0004042">
    <property type="term" value="F:L-glutamate N-acetyltransferase activity"/>
    <property type="evidence" value="ECO:0007669"/>
    <property type="project" value="UniProtKB-UniRule"/>
</dbReference>
<dbReference type="InterPro" id="IPR002813">
    <property type="entry name" value="Arg_biosynth_ArgJ"/>
</dbReference>
<sequence length="405" mass="42297">MKIIQEGGVTSALGYVAAGVKAGIKASGKLDMAVIYSQAPAVAAGAFTRNAVRAAPVQVSEAHLKDCKVRAVVINSGNANACTGEAGIHNARTMCEVVANGLNLATDEVAVASTGIIGVPLPMDKIIAGATAALDQLSRDGDNATQAIMTTDLTKKHIAVEVMINGHIVTIGGIAKGSGMIHPNMGTMLGFITTDVAIDPFLLQKTFLESVDESYNMVSVDGDTSTNDSAIILANGLAGNAPLVSEQDADFETFRAALRFVNQTLAMKIAEDGEGATKLIETRVYNAKTLSDARKVAKSVIGSSLVKTAIFGGDANWGRILCAVGYSAADLLVDQIEIFVKGGDASVQIVAHGAGIAFDESLLATIFSEKKVEIEIHLHNGDQHAVAWGCDLSYDYIKINADYRT</sequence>
<dbReference type="GO" id="GO:0006526">
    <property type="term" value="P:L-arginine biosynthetic process"/>
    <property type="evidence" value="ECO:0007669"/>
    <property type="project" value="UniProtKB-UniRule"/>
</dbReference>
<keyword evidence="9" id="KW-0511">Multifunctional enzyme</keyword>
<comment type="pathway">
    <text evidence="9">Amino-acid biosynthesis; L-arginine biosynthesis; N(2)-acetyl-L-ornithine from L-glutamate: step 1/4.</text>
</comment>
<keyword evidence="9" id="KW-0963">Cytoplasm</keyword>
<comment type="subunit">
    <text evidence="2 9">Heterotetramer of two alpha and two beta chains.</text>
</comment>
<evidence type="ECO:0000313" key="10">
    <source>
        <dbReference type="EMBL" id="MBS7824278.1"/>
    </source>
</evidence>
<proteinExistence type="inferred from homology"/>
<dbReference type="Gene3D" id="3.60.70.12">
    <property type="entry name" value="L-amino peptidase D-ALA esterase/amidase"/>
    <property type="match status" value="1"/>
</dbReference>
<feature type="binding site" evidence="9">
    <location>
        <position position="176"/>
    </location>
    <ligand>
        <name>substrate</name>
    </ligand>
</feature>
<keyword evidence="3 9" id="KW-0055">Arginine biosynthesis</keyword>
<evidence type="ECO:0000256" key="8">
    <source>
        <dbReference type="ARBA" id="ARBA00049439"/>
    </source>
</evidence>
<comment type="catalytic activity">
    <reaction evidence="9">
        <text>L-glutamate + acetyl-CoA = N-acetyl-L-glutamate + CoA + H(+)</text>
        <dbReference type="Rhea" id="RHEA:24292"/>
        <dbReference type="ChEBI" id="CHEBI:15378"/>
        <dbReference type="ChEBI" id="CHEBI:29985"/>
        <dbReference type="ChEBI" id="CHEBI:44337"/>
        <dbReference type="ChEBI" id="CHEBI:57287"/>
        <dbReference type="ChEBI" id="CHEBI:57288"/>
        <dbReference type="EC" id="2.3.1.1"/>
    </reaction>
</comment>
<feature type="active site" description="Nucleophile" evidence="9">
    <location>
        <position position="187"/>
    </location>
</feature>
<keyword evidence="7 9" id="KW-0012">Acyltransferase</keyword>
<feature type="binding site" evidence="9">
    <location>
        <position position="400"/>
    </location>
    <ligand>
        <name>substrate</name>
    </ligand>
</feature>
<dbReference type="EC" id="2.3.1.1" evidence="9"/>